<protein>
    <submittedName>
        <fullName evidence="2">Uncharacterized protein</fullName>
    </submittedName>
</protein>
<sequence>MPQINWTQTAGLTGFALAAIFCWRAAGRQRGPWRLLAIFYAVLCGEIVAGIRHTLLRTMGGIFGLGSYYMDRRPVQLAALAILIGLAVWLAWRTMRTAARRPGARPARIVALVAAGLFAAEIVSLHQVDAVMYRRIGPVMLIGWLWLACGVVAAIIAVGARPTRKRRSR</sequence>
<proteinExistence type="predicted"/>
<keyword evidence="1" id="KW-1133">Transmembrane helix</keyword>
<reference evidence="3" key="1">
    <citation type="submission" date="2020-12" db="EMBL/GenBank/DDBJ databases">
        <title>Hymenobacter sp.</title>
        <authorList>
            <person name="Kim M.K."/>
        </authorList>
    </citation>
    <scope>NUCLEOTIDE SEQUENCE [LARGE SCALE GENOMIC DNA]</scope>
    <source>
        <strain evidence="3">BT553</strain>
    </source>
</reference>
<gene>
    <name evidence="2" type="ORF">JAO74_13235</name>
</gene>
<feature type="transmembrane region" description="Helical" evidence="1">
    <location>
        <begin position="107"/>
        <end position="127"/>
    </location>
</feature>
<name>A0ABS0XRV3_9SPHN</name>
<keyword evidence="1" id="KW-0812">Transmembrane</keyword>
<feature type="transmembrane region" description="Helical" evidence="1">
    <location>
        <begin position="35"/>
        <end position="55"/>
    </location>
</feature>
<comment type="caution">
    <text evidence="2">The sequence shown here is derived from an EMBL/GenBank/DDBJ whole genome shotgun (WGS) entry which is preliminary data.</text>
</comment>
<organism evidence="2 3">
    <name type="scientific">Sphingomonas mollis</name>
    <dbReference type="NCBI Taxonomy" id="2795726"/>
    <lineage>
        <taxon>Bacteria</taxon>
        <taxon>Pseudomonadati</taxon>
        <taxon>Pseudomonadota</taxon>
        <taxon>Alphaproteobacteria</taxon>
        <taxon>Sphingomonadales</taxon>
        <taxon>Sphingomonadaceae</taxon>
        <taxon>Sphingomonas</taxon>
    </lineage>
</organism>
<keyword evidence="3" id="KW-1185">Reference proteome</keyword>
<keyword evidence="1" id="KW-0472">Membrane</keyword>
<dbReference type="EMBL" id="JAELXS010000007">
    <property type="protein sequence ID" value="MBJ6122756.1"/>
    <property type="molecule type" value="Genomic_DNA"/>
</dbReference>
<evidence type="ECO:0000256" key="1">
    <source>
        <dbReference type="SAM" id="Phobius"/>
    </source>
</evidence>
<dbReference type="Proteomes" id="UP000640426">
    <property type="component" value="Unassembled WGS sequence"/>
</dbReference>
<accession>A0ABS0XRV3</accession>
<feature type="transmembrane region" description="Helical" evidence="1">
    <location>
        <begin position="75"/>
        <end position="95"/>
    </location>
</feature>
<dbReference type="RefSeq" id="WP_199038834.1">
    <property type="nucleotide sequence ID" value="NZ_JAELXS010000007.1"/>
</dbReference>
<evidence type="ECO:0000313" key="2">
    <source>
        <dbReference type="EMBL" id="MBJ6122756.1"/>
    </source>
</evidence>
<evidence type="ECO:0000313" key="3">
    <source>
        <dbReference type="Proteomes" id="UP000640426"/>
    </source>
</evidence>
<feature type="transmembrane region" description="Helical" evidence="1">
    <location>
        <begin position="139"/>
        <end position="160"/>
    </location>
</feature>
<feature type="transmembrane region" description="Helical" evidence="1">
    <location>
        <begin position="6"/>
        <end position="23"/>
    </location>
</feature>